<evidence type="ECO:0000313" key="5">
    <source>
        <dbReference type="EMBL" id="KMZ68993.1"/>
    </source>
</evidence>
<evidence type="ECO:0000256" key="4">
    <source>
        <dbReference type="SAM" id="MobiDB-lite"/>
    </source>
</evidence>
<dbReference type="EMBL" id="LFYR01000798">
    <property type="protein sequence ID" value="KMZ68993.1"/>
    <property type="molecule type" value="Genomic_DNA"/>
</dbReference>
<protein>
    <recommendedName>
        <fullName evidence="7">Nucleolar complex protein 2-like protein</fullName>
    </recommendedName>
</protein>
<dbReference type="Proteomes" id="UP000036987">
    <property type="component" value="Unassembled WGS sequence"/>
</dbReference>
<dbReference type="GO" id="GO:0042273">
    <property type="term" value="P:ribosomal large subunit biogenesis"/>
    <property type="evidence" value="ECO:0000318"/>
    <property type="project" value="GO_Central"/>
</dbReference>
<evidence type="ECO:0000256" key="3">
    <source>
        <dbReference type="ARBA" id="ARBA00023242"/>
    </source>
</evidence>
<gene>
    <name evidence="5" type="ORF">ZOSMA_224G00300</name>
</gene>
<dbReference type="GO" id="GO:0030690">
    <property type="term" value="C:Noc1p-Noc2p complex"/>
    <property type="evidence" value="ECO:0000318"/>
    <property type="project" value="GO_Central"/>
</dbReference>
<comment type="caution">
    <text evidence="5">The sequence shown here is derived from an EMBL/GenBank/DDBJ whole genome shotgun (WGS) entry which is preliminary data.</text>
</comment>
<organism evidence="5 6">
    <name type="scientific">Zostera marina</name>
    <name type="common">Eelgrass</name>
    <dbReference type="NCBI Taxonomy" id="29655"/>
    <lineage>
        <taxon>Eukaryota</taxon>
        <taxon>Viridiplantae</taxon>
        <taxon>Streptophyta</taxon>
        <taxon>Embryophyta</taxon>
        <taxon>Tracheophyta</taxon>
        <taxon>Spermatophyta</taxon>
        <taxon>Magnoliopsida</taxon>
        <taxon>Liliopsida</taxon>
        <taxon>Zosteraceae</taxon>
        <taxon>Zostera</taxon>
    </lineage>
</organism>
<evidence type="ECO:0000256" key="2">
    <source>
        <dbReference type="ARBA" id="ARBA00005907"/>
    </source>
</evidence>
<dbReference type="InterPro" id="IPR005343">
    <property type="entry name" value="Noc2"/>
</dbReference>
<dbReference type="STRING" id="29655.A0A0K9PIT6"/>
<dbReference type="OrthoDB" id="10266662at2759"/>
<keyword evidence="3" id="KW-0539">Nucleus</keyword>
<comment type="subcellular location">
    <subcellularLocation>
        <location evidence="1">Nucleus</location>
    </subcellularLocation>
</comment>
<comment type="similarity">
    <text evidence="2">Belongs to the NOC2 family.</text>
</comment>
<name>A0A0K9PIT6_ZOSMR</name>
<sequence>MGKIGKKTKKFVKKHLKTVIKNRRKFKSIRDSDKRKDGGGNNVHHMQSDQVVENKLSNGNIDGPLLNGVIGDCFFDGLLNEDKEHNIEVDSSSDGYLSEDPDCPYISGSEDSDDSSDGIGNNGSVNLELLKMNKKLNTLKKKDSVFLMYLGRHKEAIEQYSDEEGDINVQSETTDVTSANGKRITYDTLELWVWLVMESDQPNEAALLGLLNGYRTACHYCLNDLDQVKWQIIQNSGVYSKILMFMLSEADGIFRRILGISDSCSIETFLKLKNNCQFKTMKPFLKSYLRSTLFLLNQLTDSCAIAFVVSRLRVSVVFLDAFPLLFKRMIKMIVHLWATGEEFFLSSFLFIKETALRLGSNSFEVCLTKAYLAFISRCKFFEPENMKHIENLGDSIVELYSLDVQKSYQKVLTSLQQLSLILQKAFNTKKKEEFERICSWQFIKCIDTWVKFISLNFKDYDLKPLLQLAIQIIKGITHFFHGLRYLPLRLKCVQMLNTLSSSSGVFIPVAYLVLDFIEYREITGNYLKQVNDVDIQSVLKTPKAWLKSRELQEQFFHFSLELLSEHFHQWSYHISFPDLATIPLFMLKKFYQNVSVESLRRSVKRFIEQKKILSSYRKKETSFLFLSWTNHPLKHFFKWKKAAAMRLLVCTTNLLRKMGPKGCCKYDYYKLEV</sequence>
<dbReference type="Pfam" id="PF03715">
    <property type="entry name" value="Noc2"/>
    <property type="match status" value="1"/>
</dbReference>
<proteinExistence type="inferred from homology"/>
<evidence type="ECO:0000313" key="6">
    <source>
        <dbReference type="Proteomes" id="UP000036987"/>
    </source>
</evidence>
<dbReference type="GO" id="GO:0005730">
    <property type="term" value="C:nucleolus"/>
    <property type="evidence" value="ECO:0000318"/>
    <property type="project" value="GO_Central"/>
</dbReference>
<evidence type="ECO:0008006" key="7">
    <source>
        <dbReference type="Google" id="ProtNLM"/>
    </source>
</evidence>
<reference evidence="6" key="1">
    <citation type="journal article" date="2016" name="Nature">
        <title>The genome of the seagrass Zostera marina reveals angiosperm adaptation to the sea.</title>
        <authorList>
            <person name="Olsen J.L."/>
            <person name="Rouze P."/>
            <person name="Verhelst B."/>
            <person name="Lin Y.-C."/>
            <person name="Bayer T."/>
            <person name="Collen J."/>
            <person name="Dattolo E."/>
            <person name="De Paoli E."/>
            <person name="Dittami S."/>
            <person name="Maumus F."/>
            <person name="Michel G."/>
            <person name="Kersting A."/>
            <person name="Lauritano C."/>
            <person name="Lohaus R."/>
            <person name="Toepel M."/>
            <person name="Tonon T."/>
            <person name="Vanneste K."/>
            <person name="Amirebrahimi M."/>
            <person name="Brakel J."/>
            <person name="Bostroem C."/>
            <person name="Chovatia M."/>
            <person name="Grimwood J."/>
            <person name="Jenkins J.W."/>
            <person name="Jueterbock A."/>
            <person name="Mraz A."/>
            <person name="Stam W.T."/>
            <person name="Tice H."/>
            <person name="Bornberg-Bauer E."/>
            <person name="Green P.J."/>
            <person name="Pearson G.A."/>
            <person name="Procaccini G."/>
            <person name="Duarte C.M."/>
            <person name="Schmutz J."/>
            <person name="Reusch T.B.H."/>
            <person name="Van de Peer Y."/>
        </authorList>
    </citation>
    <scope>NUCLEOTIDE SEQUENCE [LARGE SCALE GENOMIC DNA]</scope>
    <source>
        <strain evidence="6">cv. Finnish</strain>
    </source>
</reference>
<dbReference type="PANTHER" id="PTHR12687:SF8">
    <property type="entry name" value="PROTEIN REBELOTE"/>
    <property type="match status" value="1"/>
</dbReference>
<dbReference type="GO" id="GO:0030691">
    <property type="term" value="C:Noc2p-Noc3p complex"/>
    <property type="evidence" value="ECO:0000318"/>
    <property type="project" value="GO_Central"/>
</dbReference>
<feature type="region of interest" description="Disordered" evidence="4">
    <location>
        <begin position="89"/>
        <end position="120"/>
    </location>
</feature>
<accession>A0A0K9PIT6</accession>
<dbReference type="PANTHER" id="PTHR12687">
    <property type="entry name" value="NUCLEOLAR COMPLEX 2 AND RAD4-RELATED"/>
    <property type="match status" value="1"/>
</dbReference>
<keyword evidence="6" id="KW-1185">Reference proteome</keyword>
<dbReference type="OMA" id="FERICSW"/>
<dbReference type="GO" id="GO:0005654">
    <property type="term" value="C:nucleoplasm"/>
    <property type="evidence" value="ECO:0000318"/>
    <property type="project" value="GO_Central"/>
</dbReference>
<evidence type="ECO:0000256" key="1">
    <source>
        <dbReference type="ARBA" id="ARBA00004123"/>
    </source>
</evidence>
<dbReference type="AlphaFoldDB" id="A0A0K9PIT6"/>